<reference evidence="1 2" key="1">
    <citation type="journal article" date="2016" name="Environ. Microbiol.">
        <title>Genomic resolution of a cold subsurface aquifer community provides metabolic insights for novel microbes adapted to high CO concentrations.</title>
        <authorList>
            <person name="Probst A.J."/>
            <person name="Castelle C.J."/>
            <person name="Singh A."/>
            <person name="Brown C.T."/>
            <person name="Anantharaman K."/>
            <person name="Sharon I."/>
            <person name="Hug L.A."/>
            <person name="Burstein D."/>
            <person name="Emerson J.B."/>
            <person name="Thomas B.C."/>
            <person name="Banfield J.F."/>
        </authorList>
    </citation>
    <scope>NUCLEOTIDE SEQUENCE [LARGE SCALE GENOMIC DNA]</scope>
    <source>
        <strain evidence="1">CG2_30_33_16</strain>
    </source>
</reference>
<protein>
    <submittedName>
        <fullName evidence="1">Uncharacterized protein</fullName>
    </submittedName>
</protein>
<gene>
    <name evidence="1" type="ORF">AUK04_01220</name>
</gene>
<accession>A0A1J5HLS5</accession>
<proteinExistence type="predicted"/>
<dbReference type="Proteomes" id="UP000183758">
    <property type="component" value="Unassembled WGS sequence"/>
</dbReference>
<evidence type="ECO:0000313" key="2">
    <source>
        <dbReference type="Proteomes" id="UP000183758"/>
    </source>
</evidence>
<name>A0A1J5HLS5_9BACT</name>
<dbReference type="EMBL" id="MNZM01000028">
    <property type="protein sequence ID" value="OIP85371.1"/>
    <property type="molecule type" value="Genomic_DNA"/>
</dbReference>
<organism evidence="1 2">
    <name type="scientific">Candidatus Roizmanbacteria bacterium CG2_30_33_16</name>
    <dbReference type="NCBI Taxonomy" id="1805340"/>
    <lineage>
        <taxon>Bacteria</taxon>
        <taxon>Candidatus Roizmaniibacteriota</taxon>
    </lineage>
</organism>
<dbReference type="AlphaFoldDB" id="A0A1J5HLS5"/>
<evidence type="ECO:0000313" key="1">
    <source>
        <dbReference type="EMBL" id="OIP85371.1"/>
    </source>
</evidence>
<comment type="caution">
    <text evidence="1">The sequence shown here is derived from an EMBL/GenBank/DDBJ whole genome shotgun (WGS) entry which is preliminary data.</text>
</comment>
<sequence length="438" mass="49411">MGTEVIYRSDPRLMALKALMTKVTIGDDGKSVRTPMLDDDSLKHVANMVVQHPAIIQMGAYTDCLGLNESQLKIISETQQKQIPSERLPYFKKLAKVIETTPTIPKDISLRSINPFTPFEKSPHILFGMGGGSQKLCQGLPFDVLSMVLTAEKIRRELNAGKINILCANDITRTNIGKHPSFSKESIDGVMSAERDLLQLVVEKFGLADYFNIFLSADLDKIIGREAKNAYDAMVKDAEGTPFVHDQHYAMEIAEMYSLINQELGGIKLGWFMNEIYLSKPKYIMDEQPFDARYALYLASRGLTNTVSIPYVKAGVKLYPDKNGFVQKAAPYIDYEPANRILLSPFEKPTEKMIESSKYGGGTNIKLVRGHFLSIFQLFEQLVLNRQIYEVIGKPDYLEKGERGQGYGNRVQFILDFIFDGNRPYAEEVWKNAFPNSL</sequence>